<name>A0A448Z9I9_9STRA</name>
<keyword evidence="2 5" id="KW-0645">Protease</keyword>
<accession>A0A448Z9I9</accession>
<dbReference type="InterPro" id="IPR001969">
    <property type="entry name" value="Aspartic_peptidase_AS"/>
</dbReference>
<evidence type="ECO:0000259" key="8">
    <source>
        <dbReference type="PROSITE" id="PS51767"/>
    </source>
</evidence>
<dbReference type="OrthoDB" id="45789at2759"/>
<feature type="region of interest" description="Disordered" evidence="6">
    <location>
        <begin position="65"/>
        <end position="93"/>
    </location>
</feature>
<keyword evidence="7" id="KW-0472">Membrane</keyword>
<comment type="similarity">
    <text evidence="1 5">Belongs to the peptidase A1 family.</text>
</comment>
<dbReference type="PANTHER" id="PTHR47966">
    <property type="entry name" value="BETA-SITE APP-CLEAVING ENZYME, ISOFORM A-RELATED"/>
    <property type="match status" value="1"/>
</dbReference>
<protein>
    <recommendedName>
        <fullName evidence="8">Peptidase A1 domain-containing protein</fullName>
    </recommendedName>
</protein>
<evidence type="ECO:0000313" key="10">
    <source>
        <dbReference type="Proteomes" id="UP000291116"/>
    </source>
</evidence>
<evidence type="ECO:0000256" key="4">
    <source>
        <dbReference type="PIRSR" id="PIRSR601461-1"/>
    </source>
</evidence>
<dbReference type="PANTHER" id="PTHR47966:SF51">
    <property type="entry name" value="BETA-SITE APP-CLEAVING ENZYME, ISOFORM A-RELATED"/>
    <property type="match status" value="1"/>
</dbReference>
<dbReference type="InterPro" id="IPR001461">
    <property type="entry name" value="Aspartic_peptidase_A1"/>
</dbReference>
<feature type="transmembrane region" description="Helical" evidence="7">
    <location>
        <begin position="768"/>
        <end position="792"/>
    </location>
</feature>
<dbReference type="GO" id="GO:0004190">
    <property type="term" value="F:aspartic-type endopeptidase activity"/>
    <property type="evidence" value="ECO:0007669"/>
    <property type="project" value="UniProtKB-KW"/>
</dbReference>
<evidence type="ECO:0000256" key="6">
    <source>
        <dbReference type="SAM" id="MobiDB-lite"/>
    </source>
</evidence>
<keyword evidence="5" id="KW-0378">Hydrolase</keyword>
<dbReference type="Pfam" id="PF00026">
    <property type="entry name" value="Asp"/>
    <property type="match status" value="1"/>
</dbReference>
<dbReference type="SUPFAM" id="SSF50630">
    <property type="entry name" value="Acid proteases"/>
    <property type="match status" value="1"/>
</dbReference>
<dbReference type="PROSITE" id="PS00141">
    <property type="entry name" value="ASP_PROTEASE"/>
    <property type="match status" value="1"/>
</dbReference>
<sequence length="887" mass="98853">MEMETETASSRRRVSPGKSPVVTVAVRASSERRQNALVGQLEHHRNRRLSRNALISDIEARKKRRRMSLIRGDHAHGDSDGAEDELQDQQHHPGAWRQPFSVASNQQLQQHRNLDGMNGGLITDVGLSNCHLVLYSGEITLGSPPNLQRFRVDFDTAGSDVWVPSKLCDGTCLKQHPNWNLYDPSKSSTHELASTDLGRNEFALEYQDGEAIKGEHAKDTLRLGDDDVRIPHQVFAHVTHIKDFATCDEEEGILGLANAMTTTHGFHSVLGNILHQSQQKNNHLLQHNIFGMYLRADIDDYDGITTKNNEKPKQSSELTLGGVNQDHYLGCLKWYDLLERENDGSRNYDNYWAVTLDDVKVGGATLTKDDSSSSPNSDELVAVLDSGSSYIVGPQAPVARLVQLNKAKCFRMEVNSNGSNPKEIDCNDAGGFDGAVLNNCEDPFFSVEFIIGGDTYVLEKEDLMVHLETMFGTVCILRIVASQGMKGWILGDAFLNKYYTAFDFENQKLGLALSAESADDRCERDLDMDVTHFWTSIYSDEDDYDDDGFQDTNDVTNGSQETDDNDDVDQPQEEVDDEDNEDTQTDGNNDVDEQEQSDNDGTNSDEEHELPPLDSESLDDDFFVEGDDANEGGEDNEDTFELPPLPPQDDSGNEDPNTNTHGATDGEVDSWVDEVIEKADEMQDPIDQSEQTDDGSGDSVADDFSIAQFPEQEYPPTLSPFDEPTPNPTVAPPVHVPSHYEAPKEEQLPDLAGETGTEVTSQLSNTSFLSFGGIAGMIAATFLVLAIVAFMIRRRQKPSKKQQQQMFEKTYNKAERKMVDEHRNLNYRDHSSSRFQDALEDIHYVEEFHDEEGGIGRSGSGSPNKSGNEDQPENEFVLDSNILQRMN</sequence>
<feature type="active site" evidence="4">
    <location>
        <position position="155"/>
    </location>
</feature>
<evidence type="ECO:0000256" key="7">
    <source>
        <dbReference type="SAM" id="Phobius"/>
    </source>
</evidence>
<organism evidence="9 10">
    <name type="scientific">Pseudo-nitzschia multistriata</name>
    <dbReference type="NCBI Taxonomy" id="183589"/>
    <lineage>
        <taxon>Eukaryota</taxon>
        <taxon>Sar</taxon>
        <taxon>Stramenopiles</taxon>
        <taxon>Ochrophyta</taxon>
        <taxon>Bacillariophyta</taxon>
        <taxon>Bacillariophyceae</taxon>
        <taxon>Bacillariophycidae</taxon>
        <taxon>Bacillariales</taxon>
        <taxon>Bacillariaceae</taxon>
        <taxon>Pseudo-nitzschia</taxon>
    </lineage>
</organism>
<keyword evidence="7" id="KW-0812">Transmembrane</keyword>
<keyword evidence="3 5" id="KW-0064">Aspartyl protease</keyword>
<feature type="active site" evidence="4">
    <location>
        <position position="385"/>
    </location>
</feature>
<feature type="compositionally biased region" description="Acidic residues" evidence="6">
    <location>
        <begin position="616"/>
        <end position="640"/>
    </location>
</feature>
<feature type="compositionally biased region" description="Pro residues" evidence="6">
    <location>
        <begin position="723"/>
        <end position="735"/>
    </location>
</feature>
<evidence type="ECO:0000256" key="5">
    <source>
        <dbReference type="RuleBase" id="RU000454"/>
    </source>
</evidence>
<dbReference type="AlphaFoldDB" id="A0A448Z9I9"/>
<keyword evidence="10" id="KW-1185">Reference proteome</keyword>
<dbReference type="InterPro" id="IPR021109">
    <property type="entry name" value="Peptidase_aspartic_dom_sf"/>
</dbReference>
<feature type="region of interest" description="Disordered" evidence="6">
    <location>
        <begin position="1"/>
        <end position="21"/>
    </location>
</feature>
<feature type="domain" description="Peptidase A1" evidence="8">
    <location>
        <begin position="135"/>
        <end position="512"/>
    </location>
</feature>
<reference evidence="9 10" key="1">
    <citation type="submission" date="2019-01" db="EMBL/GenBank/DDBJ databases">
        <authorList>
            <person name="Ferrante I. M."/>
        </authorList>
    </citation>
    <scope>NUCLEOTIDE SEQUENCE [LARGE SCALE GENOMIC DNA]</scope>
    <source>
        <strain evidence="9 10">B856</strain>
    </source>
</reference>
<dbReference type="Gene3D" id="2.40.70.10">
    <property type="entry name" value="Acid Proteases"/>
    <property type="match status" value="2"/>
</dbReference>
<feature type="region of interest" description="Disordered" evidence="6">
    <location>
        <begin position="541"/>
        <end position="737"/>
    </location>
</feature>
<dbReference type="GO" id="GO:0006508">
    <property type="term" value="P:proteolysis"/>
    <property type="evidence" value="ECO:0007669"/>
    <property type="project" value="UniProtKB-KW"/>
</dbReference>
<feature type="compositionally biased region" description="Acidic residues" evidence="6">
    <location>
        <begin position="561"/>
        <end position="608"/>
    </location>
</feature>
<dbReference type="EMBL" id="CAACVS010000181">
    <property type="protein sequence ID" value="VEU38674.1"/>
    <property type="molecule type" value="Genomic_DNA"/>
</dbReference>
<dbReference type="InterPro" id="IPR034164">
    <property type="entry name" value="Pepsin-like_dom"/>
</dbReference>
<dbReference type="PROSITE" id="PS51767">
    <property type="entry name" value="PEPTIDASE_A1"/>
    <property type="match status" value="1"/>
</dbReference>
<evidence type="ECO:0000256" key="1">
    <source>
        <dbReference type="ARBA" id="ARBA00007447"/>
    </source>
</evidence>
<dbReference type="InterPro" id="IPR033121">
    <property type="entry name" value="PEPTIDASE_A1"/>
</dbReference>
<feature type="region of interest" description="Disordered" evidence="6">
    <location>
        <begin position="849"/>
        <end position="887"/>
    </location>
</feature>
<evidence type="ECO:0000313" key="9">
    <source>
        <dbReference type="EMBL" id="VEU38674.1"/>
    </source>
</evidence>
<gene>
    <name evidence="9" type="ORF">PSNMU_V1.4_AUG-EV-PASAV3_0055140</name>
</gene>
<dbReference type="PRINTS" id="PR00792">
    <property type="entry name" value="PEPSIN"/>
</dbReference>
<evidence type="ECO:0000256" key="2">
    <source>
        <dbReference type="ARBA" id="ARBA00022670"/>
    </source>
</evidence>
<proteinExistence type="inferred from homology"/>
<keyword evidence="7" id="KW-1133">Transmembrane helix</keyword>
<dbReference type="Proteomes" id="UP000291116">
    <property type="component" value="Unassembled WGS sequence"/>
</dbReference>
<dbReference type="CDD" id="cd05471">
    <property type="entry name" value="pepsin_like"/>
    <property type="match status" value="1"/>
</dbReference>
<evidence type="ECO:0000256" key="3">
    <source>
        <dbReference type="ARBA" id="ARBA00022750"/>
    </source>
</evidence>